<dbReference type="Pfam" id="PF01553">
    <property type="entry name" value="Acyltransferase"/>
    <property type="match status" value="1"/>
</dbReference>
<feature type="domain" description="Phospholipid/glycerol acyltransferase" evidence="4">
    <location>
        <begin position="50"/>
        <end position="163"/>
    </location>
</feature>
<dbReference type="AlphaFoldDB" id="J4WPB1"/>
<evidence type="ECO:0000313" key="5">
    <source>
        <dbReference type="EMBL" id="EJP71285.1"/>
    </source>
</evidence>
<reference evidence="5 6" key="1">
    <citation type="journal article" date="2012" name="ISME J.">
        <title>Genomic insights to SAR86, an abundant and uncultivated marine bacterial lineage.</title>
        <authorList>
            <person name="Dupont C.L."/>
            <person name="Rusch D.B."/>
            <person name="Yooseph S."/>
            <person name="Lombardo M.J."/>
            <person name="Richter R.A."/>
            <person name="Valas R."/>
            <person name="Novotny M."/>
            <person name="Yee-Greenbaum J."/>
            <person name="Selengut J.D."/>
            <person name="Haft D.H."/>
            <person name="Halpern A.L."/>
            <person name="Lasken R.S."/>
            <person name="Nealson K."/>
            <person name="Friedman R."/>
            <person name="Venter J.C."/>
        </authorList>
    </citation>
    <scope>NUCLEOTIDE SEQUENCE [LARGE SCALE GENOMIC DNA]</scope>
</reference>
<dbReference type="HOGENOM" id="CLU_099447_0_0_6"/>
<comment type="pathway">
    <text evidence="1">Lipid metabolism.</text>
</comment>
<dbReference type="STRING" id="1123866.NT01SARS_1091"/>
<dbReference type="EMBL" id="JH611157">
    <property type="protein sequence ID" value="EJP71285.1"/>
    <property type="molecule type" value="Genomic_DNA"/>
</dbReference>
<protein>
    <submittedName>
        <fullName evidence="5">Phospholipid/glycerol acyltransferase</fullName>
    </submittedName>
</protein>
<gene>
    <name evidence="5" type="ORF">NT01SARS_1091</name>
</gene>
<keyword evidence="3 5" id="KW-0012">Acyltransferase</keyword>
<evidence type="ECO:0000313" key="6">
    <source>
        <dbReference type="Proteomes" id="UP000010305"/>
    </source>
</evidence>
<accession>J4WPB1</accession>
<dbReference type="Proteomes" id="UP000010305">
    <property type="component" value="Unassembled WGS sequence"/>
</dbReference>
<dbReference type="GO" id="GO:0003841">
    <property type="term" value="F:1-acylglycerol-3-phosphate O-acyltransferase activity"/>
    <property type="evidence" value="ECO:0007669"/>
    <property type="project" value="TreeGrafter"/>
</dbReference>
<proteinExistence type="predicted"/>
<dbReference type="PANTHER" id="PTHR10434:SF9">
    <property type="entry name" value="PHOSPHOLIPID_GLYCEROL ACYLTRANSFERASE DOMAIN-CONTAINING PROTEIN"/>
    <property type="match status" value="1"/>
</dbReference>
<sequence length="201" mass="22372">MPSVSNKQIPQCFRAYRPKWLQWLGRAVLSILGWKVSGKISEEFANQKLVVIVAPHTSNWDGIVGVATLAGLDAKISFIGKHTVFKYFGLGAFLRYMGGIPVDRSKPGGIIKDALDQIKKIDCSLIAMAPEGTRSKVKDWKTGFLRIAKELNTKIILASIDFSKKEILLGKAFTPSGDNVKDILDLKNYYSSFTPRHPDKF</sequence>
<dbReference type="SUPFAM" id="SSF69593">
    <property type="entry name" value="Glycerol-3-phosphate (1)-acyltransferase"/>
    <property type="match status" value="1"/>
</dbReference>
<evidence type="ECO:0000256" key="2">
    <source>
        <dbReference type="ARBA" id="ARBA00022679"/>
    </source>
</evidence>
<keyword evidence="2 5" id="KW-0808">Transferase</keyword>
<name>J4WPB1_9GAMM</name>
<evidence type="ECO:0000259" key="4">
    <source>
        <dbReference type="SMART" id="SM00563"/>
    </source>
</evidence>
<evidence type="ECO:0000256" key="1">
    <source>
        <dbReference type="ARBA" id="ARBA00005189"/>
    </source>
</evidence>
<organism evidence="5 6">
    <name type="scientific">SAR86 cluster bacterium SAR86A</name>
    <dbReference type="NCBI Taxonomy" id="1123866"/>
    <lineage>
        <taxon>Bacteria</taxon>
        <taxon>Pseudomonadati</taxon>
        <taxon>Pseudomonadota</taxon>
        <taxon>Gammaproteobacteria</taxon>
        <taxon>SAR86 cluster</taxon>
    </lineage>
</organism>
<evidence type="ECO:0000256" key="3">
    <source>
        <dbReference type="ARBA" id="ARBA00023315"/>
    </source>
</evidence>
<dbReference type="SMART" id="SM00563">
    <property type="entry name" value="PlsC"/>
    <property type="match status" value="1"/>
</dbReference>
<dbReference type="InterPro" id="IPR002123">
    <property type="entry name" value="Plipid/glycerol_acylTrfase"/>
</dbReference>
<dbReference type="PANTHER" id="PTHR10434">
    <property type="entry name" value="1-ACYL-SN-GLYCEROL-3-PHOSPHATE ACYLTRANSFERASE"/>
    <property type="match status" value="1"/>
</dbReference>
<dbReference type="GO" id="GO:0006654">
    <property type="term" value="P:phosphatidic acid biosynthetic process"/>
    <property type="evidence" value="ECO:0007669"/>
    <property type="project" value="TreeGrafter"/>
</dbReference>